<reference evidence="3 4" key="1">
    <citation type="submission" date="2014-01" db="EMBL/GenBank/DDBJ databases">
        <title>Draft genome sequence of the multidrug-resistant clinical isolate Dermabacter hominis 1368.</title>
        <authorList>
            <person name="Albersmeier A."/>
            <person name="Bomholt C."/>
            <person name="Glaub A."/>
            <person name="Ruckert C."/>
            <person name="Soriano F."/>
            <person name="Fernandez-Natal I."/>
            <person name="Tauch A."/>
        </authorList>
    </citation>
    <scope>NUCLEOTIDE SEQUENCE [LARGE SCALE GENOMIC DNA]</scope>
    <source>
        <strain evidence="3 4">1368</strain>
    </source>
</reference>
<dbReference type="InterPro" id="IPR013762">
    <property type="entry name" value="Integrase-like_cat_sf"/>
</dbReference>
<dbReference type="Gene3D" id="1.10.443.10">
    <property type="entry name" value="Intergrase catalytic core"/>
    <property type="match status" value="1"/>
</dbReference>
<evidence type="ECO:0000313" key="3">
    <source>
        <dbReference type="EMBL" id="KDS93454.1"/>
    </source>
</evidence>
<dbReference type="InterPro" id="IPR050090">
    <property type="entry name" value="Tyrosine_recombinase_XerCD"/>
</dbReference>
<dbReference type="Pfam" id="PF00589">
    <property type="entry name" value="Phage_integrase"/>
    <property type="match status" value="1"/>
</dbReference>
<keyword evidence="1" id="KW-0233">DNA recombination</keyword>
<dbReference type="SUPFAM" id="SSF56349">
    <property type="entry name" value="DNA breaking-rejoining enzymes"/>
    <property type="match status" value="1"/>
</dbReference>
<evidence type="ECO:0000259" key="2">
    <source>
        <dbReference type="PROSITE" id="PS51898"/>
    </source>
</evidence>
<gene>
    <name evidence="3" type="ORF">DHOM_04930</name>
</gene>
<dbReference type="PANTHER" id="PTHR30349">
    <property type="entry name" value="PHAGE INTEGRASE-RELATED"/>
    <property type="match status" value="1"/>
</dbReference>
<comment type="caution">
    <text evidence="3">The sequence shown here is derived from an EMBL/GenBank/DDBJ whole genome shotgun (WGS) entry which is preliminary data.</text>
</comment>
<dbReference type="InterPro" id="IPR002104">
    <property type="entry name" value="Integrase_catalytic"/>
</dbReference>
<keyword evidence="4" id="KW-1185">Reference proteome</keyword>
<proteinExistence type="predicted"/>
<dbReference type="Proteomes" id="UP000030182">
    <property type="component" value="Unassembled WGS sequence"/>
</dbReference>
<dbReference type="EMBL" id="JDRS01000006">
    <property type="protein sequence ID" value="KDS93454.1"/>
    <property type="molecule type" value="Genomic_DNA"/>
</dbReference>
<accession>A0ABR4SJT1</accession>
<organism evidence="3 4">
    <name type="scientific">Dermabacter hominis 1368</name>
    <dbReference type="NCBI Taxonomy" id="1450519"/>
    <lineage>
        <taxon>Bacteria</taxon>
        <taxon>Bacillati</taxon>
        <taxon>Actinomycetota</taxon>
        <taxon>Actinomycetes</taxon>
        <taxon>Micrococcales</taxon>
        <taxon>Dermabacteraceae</taxon>
        <taxon>Dermabacter</taxon>
    </lineage>
</organism>
<feature type="domain" description="Tyr recombinase" evidence="2">
    <location>
        <begin position="95"/>
        <end position="263"/>
    </location>
</feature>
<dbReference type="InterPro" id="IPR011010">
    <property type="entry name" value="DNA_brk_join_enz"/>
</dbReference>
<dbReference type="CDD" id="cd00397">
    <property type="entry name" value="DNA_BRE_C"/>
    <property type="match status" value="1"/>
</dbReference>
<dbReference type="PROSITE" id="PS51898">
    <property type="entry name" value="TYR_RECOMBINASE"/>
    <property type="match status" value="1"/>
</dbReference>
<dbReference type="PANTHER" id="PTHR30349:SF64">
    <property type="entry name" value="PROPHAGE INTEGRASE INTD-RELATED"/>
    <property type="match status" value="1"/>
</dbReference>
<name>A0ABR4SJT1_9MICO</name>
<protein>
    <submittedName>
        <fullName evidence="3">Integrase</fullName>
    </submittedName>
</protein>
<evidence type="ECO:0000313" key="4">
    <source>
        <dbReference type="Proteomes" id="UP000030182"/>
    </source>
</evidence>
<sequence>MPLWVDHLRAGNRSEGTVKLRVYHVECFEQWCAKTGGQGLSSEGIAAYLGAHGWSAATRRSVRTSLGLWCAFLEAQGVLEVNPVAKLPSVIVERRLPRPCPDEVIVRAVVEAEPRVRCMVMLAAEAGLRRMEIAVVQRDDFMKDLFGWSLHVHGKGRKSRVVPLTESVMSAVSRQWLDVPAFCPWLFPSSRGGHLQPIRVGELVNEALPGAWTTHTLRHRFATRAYQGSKDLLMVQKLLGHEKPETTAMYVGMDTSESRAVVELARLKL</sequence>
<evidence type="ECO:0000256" key="1">
    <source>
        <dbReference type="ARBA" id="ARBA00023172"/>
    </source>
</evidence>